<evidence type="ECO:0000313" key="1">
    <source>
        <dbReference type="EMBL" id="CZS96580.1"/>
    </source>
</evidence>
<sequence>MSVALHQLILNLLDYSELFFEQLPIHRTYRARVLNLVSSPSFIILYLPRPLVLPSNETSVYISLSITRELNVMPSGNFDESSNAFILAPGSICSLVGTTDKRYQNLHEGAGSYQVNMNQK</sequence>
<evidence type="ECO:0000313" key="2">
    <source>
        <dbReference type="Proteomes" id="UP000178129"/>
    </source>
</evidence>
<comment type="caution">
    <text evidence="1">The sequence shown here is derived from an EMBL/GenBank/DDBJ whole genome shotgun (WGS) entry which is preliminary data.</text>
</comment>
<accession>A0A1E1KF36</accession>
<keyword evidence="2" id="KW-1185">Reference proteome</keyword>
<proteinExistence type="predicted"/>
<protein>
    <submittedName>
        <fullName evidence="1">Uncharacterized protein</fullName>
    </submittedName>
</protein>
<dbReference type="EMBL" id="FJUW01000012">
    <property type="protein sequence ID" value="CZS96580.1"/>
    <property type="molecule type" value="Genomic_DNA"/>
</dbReference>
<name>A0A1E1KF36_9HELO</name>
<gene>
    <name evidence="1" type="ORF">RCO7_14418</name>
</gene>
<dbReference type="Proteomes" id="UP000178129">
    <property type="component" value="Unassembled WGS sequence"/>
</dbReference>
<reference evidence="2" key="1">
    <citation type="submission" date="2016-03" db="EMBL/GenBank/DDBJ databases">
        <authorList>
            <person name="Ploux O."/>
        </authorList>
    </citation>
    <scope>NUCLEOTIDE SEQUENCE [LARGE SCALE GENOMIC DNA]</scope>
    <source>
        <strain evidence="2">UK7</strain>
    </source>
</reference>
<organism evidence="1 2">
    <name type="scientific">Rhynchosporium graminicola</name>
    <dbReference type="NCBI Taxonomy" id="2792576"/>
    <lineage>
        <taxon>Eukaryota</taxon>
        <taxon>Fungi</taxon>
        <taxon>Dikarya</taxon>
        <taxon>Ascomycota</taxon>
        <taxon>Pezizomycotina</taxon>
        <taxon>Leotiomycetes</taxon>
        <taxon>Helotiales</taxon>
        <taxon>Ploettnerulaceae</taxon>
        <taxon>Rhynchosporium</taxon>
    </lineage>
</organism>
<dbReference type="AlphaFoldDB" id="A0A1E1KF36"/>
<dbReference type="InParanoid" id="A0A1E1KF36"/>